<dbReference type="EMBL" id="JAQNDN010000019">
    <property type="protein sequence ID" value="MDC0671931.1"/>
    <property type="molecule type" value="Genomic_DNA"/>
</dbReference>
<sequence length="42" mass="4962">MRRTNEGVAVLFVVWAAREVVRITLEAARHRLQQWHESRTTS</sequence>
<name>A0ABT5BG31_9BACT</name>
<gene>
    <name evidence="1" type="ORF">POL58_29570</name>
</gene>
<keyword evidence="2" id="KW-1185">Reference proteome</keyword>
<dbReference type="RefSeq" id="WP_272002863.1">
    <property type="nucleotide sequence ID" value="NZ_JAQNDN010000019.1"/>
</dbReference>
<reference evidence="1 2" key="1">
    <citation type="submission" date="2022-11" db="EMBL/GenBank/DDBJ databases">
        <title>Minimal conservation of predation-associated metabolite biosynthetic gene clusters underscores biosynthetic potential of Myxococcota including descriptions for ten novel species: Archangium lansinium sp. nov., Myxococcus landrumus sp. nov., Nannocystis bai.</title>
        <authorList>
            <person name="Ahearne A."/>
            <person name="Stevens C."/>
            <person name="Dowd S."/>
        </authorList>
    </citation>
    <scope>NUCLEOTIDE SEQUENCE [LARGE SCALE GENOMIC DNA]</scope>
    <source>
        <strain evidence="1 2">NCELM</strain>
    </source>
</reference>
<organism evidence="1 2">
    <name type="scientific">Nannocystis radixulma</name>
    <dbReference type="NCBI Taxonomy" id="2995305"/>
    <lineage>
        <taxon>Bacteria</taxon>
        <taxon>Pseudomonadati</taxon>
        <taxon>Myxococcota</taxon>
        <taxon>Polyangia</taxon>
        <taxon>Nannocystales</taxon>
        <taxon>Nannocystaceae</taxon>
        <taxon>Nannocystis</taxon>
    </lineage>
</organism>
<accession>A0ABT5BG31</accession>
<dbReference type="Proteomes" id="UP001217838">
    <property type="component" value="Unassembled WGS sequence"/>
</dbReference>
<protein>
    <submittedName>
        <fullName evidence="1">Uncharacterized protein</fullName>
    </submittedName>
</protein>
<proteinExistence type="predicted"/>
<evidence type="ECO:0000313" key="2">
    <source>
        <dbReference type="Proteomes" id="UP001217838"/>
    </source>
</evidence>
<evidence type="ECO:0000313" key="1">
    <source>
        <dbReference type="EMBL" id="MDC0671931.1"/>
    </source>
</evidence>
<comment type="caution">
    <text evidence="1">The sequence shown here is derived from an EMBL/GenBank/DDBJ whole genome shotgun (WGS) entry which is preliminary data.</text>
</comment>